<keyword evidence="5" id="KW-0812">Transmembrane</keyword>
<organism evidence="6 7">
    <name type="scientific">Tothia fuscella</name>
    <dbReference type="NCBI Taxonomy" id="1048955"/>
    <lineage>
        <taxon>Eukaryota</taxon>
        <taxon>Fungi</taxon>
        <taxon>Dikarya</taxon>
        <taxon>Ascomycota</taxon>
        <taxon>Pezizomycotina</taxon>
        <taxon>Dothideomycetes</taxon>
        <taxon>Pleosporomycetidae</taxon>
        <taxon>Venturiales</taxon>
        <taxon>Cylindrosympodiaceae</taxon>
        <taxon>Tothia</taxon>
    </lineage>
</organism>
<keyword evidence="5" id="KW-1133">Transmembrane helix</keyword>
<dbReference type="EMBL" id="MU007104">
    <property type="protein sequence ID" value="KAF2421034.1"/>
    <property type="molecule type" value="Genomic_DNA"/>
</dbReference>
<dbReference type="GO" id="GO:0043386">
    <property type="term" value="P:mycotoxin biosynthetic process"/>
    <property type="evidence" value="ECO:0007669"/>
    <property type="project" value="InterPro"/>
</dbReference>
<keyword evidence="2" id="KW-0560">Oxidoreductase</keyword>
<dbReference type="GO" id="GO:0016491">
    <property type="term" value="F:oxidoreductase activity"/>
    <property type="evidence" value="ECO:0007669"/>
    <property type="project" value="UniProtKB-KW"/>
</dbReference>
<keyword evidence="5" id="KW-0472">Membrane</keyword>
<dbReference type="AlphaFoldDB" id="A0A9P4TTC9"/>
<dbReference type="PANTHER" id="PTHR33365:SF11">
    <property type="entry name" value="TAT PATHWAY SIGNAL SEQUENCE"/>
    <property type="match status" value="1"/>
</dbReference>
<evidence type="ECO:0000313" key="6">
    <source>
        <dbReference type="EMBL" id="KAF2421034.1"/>
    </source>
</evidence>
<feature type="transmembrane region" description="Helical" evidence="5">
    <location>
        <begin position="56"/>
        <end position="75"/>
    </location>
</feature>
<evidence type="ECO:0008006" key="8">
    <source>
        <dbReference type="Google" id="ProtNLM"/>
    </source>
</evidence>
<dbReference type="Pfam" id="PF11807">
    <property type="entry name" value="UstYa"/>
    <property type="match status" value="1"/>
</dbReference>
<name>A0A9P4TTC9_9PEZI</name>
<comment type="similarity">
    <text evidence="3">Belongs to the ustYa family.</text>
</comment>
<evidence type="ECO:0000313" key="7">
    <source>
        <dbReference type="Proteomes" id="UP000800235"/>
    </source>
</evidence>
<dbReference type="InterPro" id="IPR021765">
    <property type="entry name" value="UstYa-like"/>
</dbReference>
<evidence type="ECO:0000256" key="3">
    <source>
        <dbReference type="ARBA" id="ARBA00035112"/>
    </source>
</evidence>
<feature type="region of interest" description="Disordered" evidence="4">
    <location>
        <begin position="1"/>
        <end position="21"/>
    </location>
</feature>
<accession>A0A9P4TTC9</accession>
<evidence type="ECO:0000256" key="2">
    <source>
        <dbReference type="ARBA" id="ARBA00023002"/>
    </source>
</evidence>
<dbReference type="PANTHER" id="PTHR33365">
    <property type="entry name" value="YALI0B05434P"/>
    <property type="match status" value="1"/>
</dbReference>
<sequence>MSRFNSRRDEHSPAAYDRVVDEESKPLHVASSDSENEHQTTAEIYALNRAVLKTNLYLRIVIGLLSATLFALLFLQSPATYKTFKELKKKPILKTPVPEIPMQKTIFRENELYSARPNATTDAAWDALLPPGRGFVFVPDHEKYDLPEGEDTPWGMIYSVAVFHQMHCLGQLRRFTWMFLDAIVANDTDTQRGIVKLFHEGNHASHVHHCFDYLRQTISCAGDMTMEWPRTEKDGRKFAVDGWEIPHECKSQDAIMDYMDKNHFNYSMNSMIAPIDDISKLHSTEGGEPAKPKVPPVVAL</sequence>
<comment type="caution">
    <text evidence="6">The sequence shown here is derived from an EMBL/GenBank/DDBJ whole genome shotgun (WGS) entry which is preliminary data.</text>
</comment>
<gene>
    <name evidence="6" type="ORF">EJ08DRAFT_526987</name>
</gene>
<dbReference type="OrthoDB" id="3687641at2759"/>
<evidence type="ECO:0000256" key="4">
    <source>
        <dbReference type="SAM" id="MobiDB-lite"/>
    </source>
</evidence>
<proteinExistence type="inferred from homology"/>
<reference evidence="6" key="1">
    <citation type="journal article" date="2020" name="Stud. Mycol.">
        <title>101 Dothideomycetes genomes: a test case for predicting lifestyles and emergence of pathogens.</title>
        <authorList>
            <person name="Haridas S."/>
            <person name="Albert R."/>
            <person name="Binder M."/>
            <person name="Bloem J."/>
            <person name="Labutti K."/>
            <person name="Salamov A."/>
            <person name="Andreopoulos B."/>
            <person name="Baker S."/>
            <person name="Barry K."/>
            <person name="Bills G."/>
            <person name="Bluhm B."/>
            <person name="Cannon C."/>
            <person name="Castanera R."/>
            <person name="Culley D."/>
            <person name="Daum C."/>
            <person name="Ezra D."/>
            <person name="Gonzalez J."/>
            <person name="Henrissat B."/>
            <person name="Kuo A."/>
            <person name="Liang C."/>
            <person name="Lipzen A."/>
            <person name="Lutzoni F."/>
            <person name="Magnuson J."/>
            <person name="Mondo S."/>
            <person name="Nolan M."/>
            <person name="Ohm R."/>
            <person name="Pangilinan J."/>
            <person name="Park H.-J."/>
            <person name="Ramirez L."/>
            <person name="Alfaro M."/>
            <person name="Sun H."/>
            <person name="Tritt A."/>
            <person name="Yoshinaga Y."/>
            <person name="Zwiers L.-H."/>
            <person name="Turgeon B."/>
            <person name="Goodwin S."/>
            <person name="Spatafora J."/>
            <person name="Crous P."/>
            <person name="Grigoriev I."/>
        </authorList>
    </citation>
    <scope>NUCLEOTIDE SEQUENCE</scope>
    <source>
        <strain evidence="6">CBS 130266</strain>
    </source>
</reference>
<keyword evidence="7" id="KW-1185">Reference proteome</keyword>
<comment type="pathway">
    <text evidence="1">Mycotoxin biosynthesis.</text>
</comment>
<evidence type="ECO:0000256" key="1">
    <source>
        <dbReference type="ARBA" id="ARBA00004685"/>
    </source>
</evidence>
<protein>
    <recommendedName>
        <fullName evidence="8">Oxidase ustYa</fullName>
    </recommendedName>
</protein>
<dbReference type="Proteomes" id="UP000800235">
    <property type="component" value="Unassembled WGS sequence"/>
</dbReference>
<evidence type="ECO:0000256" key="5">
    <source>
        <dbReference type="SAM" id="Phobius"/>
    </source>
</evidence>